<feature type="compositionally biased region" description="Polar residues" evidence="1">
    <location>
        <begin position="90"/>
        <end position="99"/>
    </location>
</feature>
<dbReference type="PANTHER" id="PTHR14625:SF3">
    <property type="entry name" value="MICROCEPHALIN"/>
    <property type="match status" value="1"/>
</dbReference>
<feature type="compositionally biased region" description="Low complexity" evidence="1">
    <location>
        <begin position="218"/>
        <end position="233"/>
    </location>
</feature>
<feature type="region of interest" description="Disordered" evidence="1">
    <location>
        <begin position="422"/>
        <end position="455"/>
    </location>
</feature>
<comment type="caution">
    <text evidence="3">The sequence shown here is derived from an EMBL/GenBank/DDBJ whole genome shotgun (WGS) entry which is preliminary data.</text>
</comment>
<evidence type="ECO:0000259" key="2">
    <source>
        <dbReference type="PROSITE" id="PS50172"/>
    </source>
</evidence>
<feature type="region of interest" description="Disordered" evidence="1">
    <location>
        <begin position="298"/>
        <end position="355"/>
    </location>
</feature>
<name>A0AAD6HTF3_9EURO</name>
<dbReference type="SUPFAM" id="SSF52113">
    <property type="entry name" value="BRCT domain"/>
    <property type="match status" value="1"/>
</dbReference>
<feature type="compositionally biased region" description="Basic residues" evidence="1">
    <location>
        <begin position="236"/>
        <end position="250"/>
    </location>
</feature>
<dbReference type="GO" id="GO:0000278">
    <property type="term" value="P:mitotic cell cycle"/>
    <property type="evidence" value="ECO:0007669"/>
    <property type="project" value="TreeGrafter"/>
</dbReference>
<feature type="region of interest" description="Disordered" evidence="1">
    <location>
        <begin position="1077"/>
        <end position="1177"/>
    </location>
</feature>
<dbReference type="PANTHER" id="PTHR14625">
    <property type="entry name" value="MICROCEPHALIN"/>
    <property type="match status" value="1"/>
</dbReference>
<proteinExistence type="predicted"/>
<feature type="compositionally biased region" description="Acidic residues" evidence="1">
    <location>
        <begin position="205"/>
        <end position="217"/>
    </location>
</feature>
<accession>A0AAD6HTF3</accession>
<feature type="compositionally biased region" description="Polar residues" evidence="1">
    <location>
        <begin position="161"/>
        <end position="170"/>
    </location>
</feature>
<sequence>MARAAVLPQSPAKRARTATKSTMNKATKTKTAEPKKRAPVRSMATREDMDSDTDDELGMMMEETKKVAPPRSRLTGRPVTKPTVPRGRKPTTTPAVSKSQGEREAIKEGQSEAPKKRVGRPKKTQEAESATKPTATSKARGRPKLETSKTKPAARKIARNATDNDSSTESAAPKNIVISTNSTTVRSNILRGPAKKKTVTFENVSDQESEEEFEESDAPAAGGRRAGRQPGLRSTPMRKRIVTTHGRKTTTAKSATKPLSPKKAKQVAKSLSAYVSSDGEEDELSGAMNEMKGAVKLVVHSPTKQSSDSVSLSSPVRRINFTPKKSSSLVDENGEPKLPTPKHGSTGTGLSSPVRRINFTPNRSQQTVADNGHLALPAGKTIDFSDSVFMSSPAKRPEQSSPFRFSFRDTPNGGSLFRDELNTAPGLNLSHAPSSPLKMSPRKGHLGASFSHSPSKTEAPIFAARSSLIQSPAKRIASPFKTSLFSTKSSINQASAPVDENTTELFGSNSLNQRLSSHQESEENGDMDEDLEMVEEVARDIFGIELQSSKTPSPSPPSQEVLEDVVDTEPAETQMEEAHCADISEAEELEDEEYEEETDVDQKIHDLEEEIRNEHDDFGTICFNTMEELQIPFNNLPAEEDIETEMGFDDVDSIGQADESDQEEAGEDFAVESIETAEIESIEPEPQPEYAEAVTELAYSSPAPQSVHSSVHITPVSESPLNMDLLEEYAAQEHESPTPVRSLQSSFLIENMEMREDDDLSETGSIIYQPHEEQEAETEKDDVMHDVPSAIPADDTFTALPQPRSPYEVNSGESSPLQRMGPIHSLTPTPSTNKATMAMMNSARSPNRLFDIQNTEERFGAVDSPMETTQTDIPTPTTRRLSSTPGTRNRRGSGFNVKLGFTPLASQLGQWDANTPTRERPLRPRRRGIFSLVGPLERPAETHIPDEGDVSYPDLSRTSLANTPHLFCELPPHPYGDDTAMTPASGSRYSSTQNDYDMTSSPSRSDIFEDLQPVVPAHLNLRASLPHQPTADEEEDSSSEDKENLPAPTPLPATPMKAAPEHLRTVHTVSKVPLKGEGEIFPLKMPRKRGHSLSNPSPTRSSSRLRNSILLPRTDSAPALSPQADGQSPRSPSPKRRCSAARRSSVRMNSMPPPKSPAVASSPGKTPRRNPSPKKQALRGAVVYVDVHTTEGEDASGIFIELLQQMGARCFKSWSWNPRASMSPIDGVDPAHTIGKVGITHVVYKDGGLRTLEKVKSAAGLVKCVGVGWVLDCERENKWLDEAPYVIDSSFIPRGGAKRRKSMEPRALSNINGTLKRIAEPSTPSASGRRCGADRNAIEGFRKITPPTPLAASPSTPTGQSSSTDRYHIPQTPGYNFSNLDAIGMSPATPYFLSNRAQLVQQSCPPKQSGRGLFSGEKPTLSFAEEDEQDARRQQRARMEAARRKSHFHKPVVASPLAR</sequence>
<dbReference type="PROSITE" id="PS50172">
    <property type="entry name" value="BRCT"/>
    <property type="match status" value="1"/>
</dbReference>
<feature type="region of interest" description="Disordered" evidence="1">
    <location>
        <begin position="1403"/>
        <end position="1459"/>
    </location>
</feature>
<keyword evidence="4" id="KW-1185">Reference proteome</keyword>
<dbReference type="InterPro" id="IPR022047">
    <property type="entry name" value="Microcephalin-like"/>
</dbReference>
<feature type="compositionally biased region" description="Polar residues" evidence="1">
    <location>
        <begin position="503"/>
        <end position="518"/>
    </location>
</feature>
<organism evidence="3 4">
    <name type="scientific">Penicillium malachiteum</name>
    <dbReference type="NCBI Taxonomy" id="1324776"/>
    <lineage>
        <taxon>Eukaryota</taxon>
        <taxon>Fungi</taxon>
        <taxon>Dikarya</taxon>
        <taxon>Ascomycota</taxon>
        <taxon>Pezizomycotina</taxon>
        <taxon>Eurotiomycetes</taxon>
        <taxon>Eurotiomycetidae</taxon>
        <taxon>Eurotiales</taxon>
        <taxon>Aspergillaceae</taxon>
        <taxon>Penicillium</taxon>
    </lineage>
</organism>
<feature type="region of interest" description="Disordered" evidence="1">
    <location>
        <begin position="1"/>
        <end position="265"/>
    </location>
</feature>
<feature type="region of interest" description="Disordered" evidence="1">
    <location>
        <begin position="495"/>
        <end position="527"/>
    </location>
</feature>
<feature type="compositionally biased region" description="Polar residues" evidence="1">
    <location>
        <begin position="177"/>
        <end position="187"/>
    </location>
</feature>
<feature type="region of interest" description="Disordered" evidence="1">
    <location>
        <begin position="969"/>
        <end position="1006"/>
    </location>
</feature>
<evidence type="ECO:0000313" key="4">
    <source>
        <dbReference type="Proteomes" id="UP001215712"/>
    </source>
</evidence>
<feature type="region of interest" description="Disordered" evidence="1">
    <location>
        <begin position="763"/>
        <end position="782"/>
    </location>
</feature>
<gene>
    <name evidence="3" type="ORF">N7493_003269</name>
</gene>
<reference evidence="3" key="1">
    <citation type="journal article" date="2023" name="IMA Fungus">
        <title>Comparative genomic study of the Penicillium genus elucidates a diverse pangenome and 15 lateral gene transfer events.</title>
        <authorList>
            <person name="Petersen C."/>
            <person name="Sorensen T."/>
            <person name="Nielsen M.R."/>
            <person name="Sondergaard T.E."/>
            <person name="Sorensen J.L."/>
            <person name="Fitzpatrick D.A."/>
            <person name="Frisvad J.C."/>
            <person name="Nielsen K.L."/>
        </authorList>
    </citation>
    <scope>NUCLEOTIDE SEQUENCE</scope>
    <source>
        <strain evidence="3">IBT 17514</strain>
    </source>
</reference>
<feature type="domain" description="BRCT" evidence="2">
    <location>
        <begin position="1173"/>
        <end position="1287"/>
    </location>
</feature>
<feature type="compositionally biased region" description="Low complexity" evidence="1">
    <location>
        <begin position="868"/>
        <end position="887"/>
    </location>
</feature>
<feature type="compositionally biased region" description="Polar residues" evidence="1">
    <location>
        <begin position="982"/>
        <end position="1004"/>
    </location>
</feature>
<evidence type="ECO:0000313" key="3">
    <source>
        <dbReference type="EMBL" id="KAJ5734483.1"/>
    </source>
</evidence>
<feature type="region of interest" description="Disordered" evidence="1">
    <location>
        <begin position="933"/>
        <end position="957"/>
    </location>
</feature>
<protein>
    <recommendedName>
        <fullName evidence="2">BRCT domain-containing protein</fullName>
    </recommendedName>
</protein>
<feature type="compositionally biased region" description="Basic and acidic residues" evidence="1">
    <location>
        <begin position="1430"/>
        <end position="1443"/>
    </location>
</feature>
<dbReference type="CDD" id="cd17716">
    <property type="entry name" value="BRCT_microcephalin_rpt1"/>
    <property type="match status" value="1"/>
</dbReference>
<feature type="compositionally biased region" description="Low complexity" evidence="1">
    <location>
        <begin position="1350"/>
        <end position="1364"/>
    </location>
</feature>
<dbReference type="Proteomes" id="UP001215712">
    <property type="component" value="Unassembled WGS sequence"/>
</dbReference>
<feature type="region of interest" description="Disordered" evidence="1">
    <location>
        <begin position="1344"/>
        <end position="1373"/>
    </location>
</feature>
<dbReference type="InterPro" id="IPR001357">
    <property type="entry name" value="BRCT_dom"/>
</dbReference>
<feature type="region of interest" description="Disordered" evidence="1">
    <location>
        <begin position="1025"/>
        <end position="1059"/>
    </location>
</feature>
<dbReference type="Gene3D" id="3.40.50.10190">
    <property type="entry name" value="BRCT domain"/>
    <property type="match status" value="1"/>
</dbReference>
<dbReference type="EMBL" id="JAQJAN010000003">
    <property type="protein sequence ID" value="KAJ5734483.1"/>
    <property type="molecule type" value="Genomic_DNA"/>
</dbReference>
<feature type="compositionally biased region" description="Polar residues" evidence="1">
    <location>
        <begin position="127"/>
        <end position="137"/>
    </location>
</feature>
<evidence type="ECO:0000256" key="1">
    <source>
        <dbReference type="SAM" id="MobiDB-lite"/>
    </source>
</evidence>
<reference evidence="3" key="2">
    <citation type="submission" date="2023-01" db="EMBL/GenBank/DDBJ databases">
        <authorList>
            <person name="Petersen C."/>
        </authorList>
    </citation>
    <scope>NUCLEOTIDE SEQUENCE</scope>
    <source>
        <strain evidence="3">IBT 17514</strain>
    </source>
</reference>
<feature type="region of interest" description="Disordered" evidence="1">
    <location>
        <begin position="864"/>
        <end position="897"/>
    </location>
</feature>
<feature type="compositionally biased region" description="Basic and acidic residues" evidence="1">
    <location>
        <begin position="100"/>
        <end position="115"/>
    </location>
</feature>
<feature type="compositionally biased region" description="Low complexity" evidence="1">
    <location>
        <begin position="1092"/>
        <end position="1113"/>
    </location>
</feature>
<dbReference type="InterPro" id="IPR036420">
    <property type="entry name" value="BRCT_dom_sf"/>
</dbReference>